<dbReference type="RefSeq" id="YP_010111545.1">
    <property type="nucleotide sequence ID" value="NC_055882.1"/>
</dbReference>
<reference evidence="1 2" key="1">
    <citation type="submission" date="2020-07" db="EMBL/GenBank/DDBJ databases">
        <title>Taxonomic proposal: Crassvirales, a new order of highly abundant and diverse bacterial viruses.</title>
        <authorList>
            <person name="Shkoporov A.N."/>
            <person name="Stockdale S.R."/>
            <person name="Guerin E."/>
            <person name="Ross R.P."/>
            <person name="Hill C."/>
        </authorList>
    </citation>
    <scope>NUCLEOTIDE SEQUENCE [LARGE SCALE GENOMIC DNA]</scope>
</reference>
<dbReference type="GeneID" id="65129949"/>
<dbReference type="EMBL" id="MT774389">
    <property type="protein sequence ID" value="QOR59387.1"/>
    <property type="molecule type" value="Genomic_DNA"/>
</dbReference>
<name>A0A7M1RYA2_9CAUD</name>
<dbReference type="Proteomes" id="UP000593686">
    <property type="component" value="Genome"/>
</dbReference>
<dbReference type="KEGG" id="vg:65129949"/>
<organism evidence="1 2">
    <name type="scientific">uncultured phage cr116_1</name>
    <dbReference type="NCBI Taxonomy" id="2772073"/>
    <lineage>
        <taxon>Viruses</taxon>
        <taxon>Duplodnaviria</taxon>
        <taxon>Heunggongvirae</taxon>
        <taxon>Uroviricota</taxon>
        <taxon>Caudoviricetes</taxon>
        <taxon>Crassvirales</taxon>
        <taxon>Steigviridae</taxon>
        <taxon>Asinivirinae</taxon>
        <taxon>Pamirivirus</taxon>
        <taxon>Pamirivirus faecium</taxon>
    </lineage>
</organism>
<keyword evidence="2" id="KW-1185">Reference proteome</keyword>
<accession>A0A7M1RYA2</accession>
<proteinExistence type="predicted"/>
<sequence length="47" mass="5770">MTFIIHFKDGHRETYSNHYDENDEHERDGAWDDVYAKFPDADYIEEF</sequence>
<evidence type="ECO:0000313" key="2">
    <source>
        <dbReference type="Proteomes" id="UP000593686"/>
    </source>
</evidence>
<evidence type="ECO:0000313" key="1">
    <source>
        <dbReference type="EMBL" id="QOR59387.1"/>
    </source>
</evidence>
<protein>
    <submittedName>
        <fullName evidence="1">Uncharacterized protein</fullName>
    </submittedName>
</protein>